<keyword evidence="2" id="KW-1185">Reference proteome</keyword>
<accession>A0ACD3ASL7</accession>
<evidence type="ECO:0000313" key="1">
    <source>
        <dbReference type="EMBL" id="TFK68943.1"/>
    </source>
</evidence>
<organism evidence="1 2">
    <name type="scientific">Pluteus cervinus</name>
    <dbReference type="NCBI Taxonomy" id="181527"/>
    <lineage>
        <taxon>Eukaryota</taxon>
        <taxon>Fungi</taxon>
        <taxon>Dikarya</taxon>
        <taxon>Basidiomycota</taxon>
        <taxon>Agaricomycotina</taxon>
        <taxon>Agaricomycetes</taxon>
        <taxon>Agaricomycetidae</taxon>
        <taxon>Agaricales</taxon>
        <taxon>Pluteineae</taxon>
        <taxon>Pluteaceae</taxon>
        <taxon>Pluteus</taxon>
    </lineage>
</organism>
<protein>
    <submittedName>
        <fullName evidence="1">Uncharacterized protein</fullName>
    </submittedName>
</protein>
<dbReference type="Proteomes" id="UP000308600">
    <property type="component" value="Unassembled WGS sequence"/>
</dbReference>
<gene>
    <name evidence="1" type="ORF">BDN72DRAFT_858033</name>
</gene>
<dbReference type="EMBL" id="ML208340">
    <property type="protein sequence ID" value="TFK68943.1"/>
    <property type="molecule type" value="Genomic_DNA"/>
</dbReference>
<reference evidence="1 2" key="1">
    <citation type="journal article" date="2019" name="Nat. Ecol. Evol.">
        <title>Megaphylogeny resolves global patterns of mushroom evolution.</title>
        <authorList>
            <person name="Varga T."/>
            <person name="Krizsan K."/>
            <person name="Foldi C."/>
            <person name="Dima B."/>
            <person name="Sanchez-Garcia M."/>
            <person name="Sanchez-Ramirez S."/>
            <person name="Szollosi G.J."/>
            <person name="Szarkandi J.G."/>
            <person name="Papp V."/>
            <person name="Albert L."/>
            <person name="Andreopoulos W."/>
            <person name="Angelini C."/>
            <person name="Antonin V."/>
            <person name="Barry K.W."/>
            <person name="Bougher N.L."/>
            <person name="Buchanan P."/>
            <person name="Buyck B."/>
            <person name="Bense V."/>
            <person name="Catcheside P."/>
            <person name="Chovatia M."/>
            <person name="Cooper J."/>
            <person name="Damon W."/>
            <person name="Desjardin D."/>
            <person name="Finy P."/>
            <person name="Geml J."/>
            <person name="Haridas S."/>
            <person name="Hughes K."/>
            <person name="Justo A."/>
            <person name="Karasinski D."/>
            <person name="Kautmanova I."/>
            <person name="Kiss B."/>
            <person name="Kocsube S."/>
            <person name="Kotiranta H."/>
            <person name="LaButti K.M."/>
            <person name="Lechner B.E."/>
            <person name="Liimatainen K."/>
            <person name="Lipzen A."/>
            <person name="Lukacs Z."/>
            <person name="Mihaltcheva S."/>
            <person name="Morgado L.N."/>
            <person name="Niskanen T."/>
            <person name="Noordeloos M.E."/>
            <person name="Ohm R.A."/>
            <person name="Ortiz-Santana B."/>
            <person name="Ovrebo C."/>
            <person name="Racz N."/>
            <person name="Riley R."/>
            <person name="Savchenko A."/>
            <person name="Shiryaev A."/>
            <person name="Soop K."/>
            <person name="Spirin V."/>
            <person name="Szebenyi C."/>
            <person name="Tomsovsky M."/>
            <person name="Tulloss R.E."/>
            <person name="Uehling J."/>
            <person name="Grigoriev I.V."/>
            <person name="Vagvolgyi C."/>
            <person name="Papp T."/>
            <person name="Martin F.M."/>
            <person name="Miettinen O."/>
            <person name="Hibbett D.S."/>
            <person name="Nagy L.G."/>
        </authorList>
    </citation>
    <scope>NUCLEOTIDE SEQUENCE [LARGE SCALE GENOMIC DNA]</scope>
    <source>
        <strain evidence="1 2">NL-1719</strain>
    </source>
</reference>
<proteinExistence type="predicted"/>
<name>A0ACD3ASL7_9AGAR</name>
<sequence length="179" mass="19891">MAIGYKFKLTGIAIVRQFPSTTPLSMQVYTSFAVFLTTTLAIITAAHGVVIERAPVVGGPRCSNAQAAAERTLHVPIHIFRQSNASRLWNDKMKIMIKRKIRRGYYTSSSDLRTSCFTKIVGPHRLSSPSLDPDDAVVPSLNLRFTGMLLDTIAFASRKVISTSQWCVVRFLELKRCAT</sequence>
<evidence type="ECO:0000313" key="2">
    <source>
        <dbReference type="Proteomes" id="UP000308600"/>
    </source>
</evidence>